<name>A0AAW2UYF5_9LAMI</name>
<protein>
    <submittedName>
        <fullName evidence="1">Uncharacterized protein</fullName>
    </submittedName>
</protein>
<dbReference type="EMBL" id="JACGWN010000011">
    <property type="protein sequence ID" value="KAL0421664.1"/>
    <property type="molecule type" value="Genomic_DNA"/>
</dbReference>
<accession>A0AAW2UYF5</accession>
<reference evidence="1" key="2">
    <citation type="journal article" date="2024" name="Plant">
        <title>Genomic evolution and insights into agronomic trait innovations of Sesamum species.</title>
        <authorList>
            <person name="Miao H."/>
            <person name="Wang L."/>
            <person name="Qu L."/>
            <person name="Liu H."/>
            <person name="Sun Y."/>
            <person name="Le M."/>
            <person name="Wang Q."/>
            <person name="Wei S."/>
            <person name="Zheng Y."/>
            <person name="Lin W."/>
            <person name="Duan Y."/>
            <person name="Cao H."/>
            <person name="Xiong S."/>
            <person name="Wang X."/>
            <person name="Wei L."/>
            <person name="Li C."/>
            <person name="Ma Q."/>
            <person name="Ju M."/>
            <person name="Zhao R."/>
            <person name="Li G."/>
            <person name="Mu C."/>
            <person name="Tian Q."/>
            <person name="Mei H."/>
            <person name="Zhang T."/>
            <person name="Gao T."/>
            <person name="Zhang H."/>
        </authorList>
    </citation>
    <scope>NUCLEOTIDE SEQUENCE</scope>
    <source>
        <strain evidence="1">KEN1</strain>
    </source>
</reference>
<gene>
    <name evidence="1" type="ORF">Slati_3189300</name>
</gene>
<sequence length="107" mass="12209">MMRRLTVEWCGRMMMKKEARKWRVIGVLNLMMELKRAAALLSSSKVAAKWTPLSHVILIYQIPAQALLPSQYWALNGQAAQFICPKHRAKRPQVCAYTAAADSEHIK</sequence>
<organism evidence="1">
    <name type="scientific">Sesamum latifolium</name>
    <dbReference type="NCBI Taxonomy" id="2727402"/>
    <lineage>
        <taxon>Eukaryota</taxon>
        <taxon>Viridiplantae</taxon>
        <taxon>Streptophyta</taxon>
        <taxon>Embryophyta</taxon>
        <taxon>Tracheophyta</taxon>
        <taxon>Spermatophyta</taxon>
        <taxon>Magnoliopsida</taxon>
        <taxon>eudicotyledons</taxon>
        <taxon>Gunneridae</taxon>
        <taxon>Pentapetalae</taxon>
        <taxon>asterids</taxon>
        <taxon>lamiids</taxon>
        <taxon>Lamiales</taxon>
        <taxon>Pedaliaceae</taxon>
        <taxon>Sesamum</taxon>
    </lineage>
</organism>
<comment type="caution">
    <text evidence="1">The sequence shown here is derived from an EMBL/GenBank/DDBJ whole genome shotgun (WGS) entry which is preliminary data.</text>
</comment>
<dbReference type="AlphaFoldDB" id="A0AAW2UYF5"/>
<evidence type="ECO:0000313" key="1">
    <source>
        <dbReference type="EMBL" id="KAL0421664.1"/>
    </source>
</evidence>
<proteinExistence type="predicted"/>
<reference evidence="1" key="1">
    <citation type="submission" date="2020-06" db="EMBL/GenBank/DDBJ databases">
        <authorList>
            <person name="Li T."/>
            <person name="Hu X."/>
            <person name="Zhang T."/>
            <person name="Song X."/>
            <person name="Zhang H."/>
            <person name="Dai N."/>
            <person name="Sheng W."/>
            <person name="Hou X."/>
            <person name="Wei L."/>
        </authorList>
    </citation>
    <scope>NUCLEOTIDE SEQUENCE</scope>
    <source>
        <strain evidence="1">KEN1</strain>
        <tissue evidence="1">Leaf</tissue>
    </source>
</reference>